<dbReference type="GO" id="GO:0009398">
    <property type="term" value="P:FMN biosynthetic process"/>
    <property type="evidence" value="ECO:0007669"/>
    <property type="project" value="UniProtKB-UniRule"/>
</dbReference>
<dbReference type="SUPFAM" id="SSF82114">
    <property type="entry name" value="Riboflavin kinase-like"/>
    <property type="match status" value="1"/>
</dbReference>
<dbReference type="GO" id="GO:0000287">
    <property type="term" value="F:magnesium ion binding"/>
    <property type="evidence" value="ECO:0007669"/>
    <property type="project" value="UniProtKB-UniRule"/>
</dbReference>
<comment type="catalytic activity">
    <reaction evidence="16 17">
        <text>riboflavin + CTP = CDP + FMN + H(+)</text>
        <dbReference type="Rhea" id="RHEA:25021"/>
        <dbReference type="ChEBI" id="CHEBI:15378"/>
        <dbReference type="ChEBI" id="CHEBI:37563"/>
        <dbReference type="ChEBI" id="CHEBI:57986"/>
        <dbReference type="ChEBI" id="CHEBI:58069"/>
        <dbReference type="ChEBI" id="CHEBI:58210"/>
        <dbReference type="EC" id="2.7.1.161"/>
    </reaction>
</comment>
<comment type="cofactor">
    <cofactor evidence="17">
        <name>Mg(2+)</name>
        <dbReference type="ChEBI" id="CHEBI:18420"/>
    </cofactor>
    <text evidence="17">Binds 1 Mg(2+) ion per subunit.</text>
</comment>
<dbReference type="KEGG" id="mou:OU421_08175"/>
<comment type="pathway">
    <text evidence="2 17">Cofactor biosynthesis; FMN biosynthesis; FMN from riboflavin (CTP route): step 1/1.</text>
</comment>
<dbReference type="Gene3D" id="2.40.30.30">
    <property type="entry name" value="Riboflavin kinase-like"/>
    <property type="match status" value="1"/>
</dbReference>
<comment type="function">
    <text evidence="1 17">Catalyzes the CTP-dependent phosphorylation of riboflavin (vitamin B2) to form flavin mononucleotide (FMN).</text>
</comment>
<evidence type="ECO:0000256" key="15">
    <source>
        <dbReference type="ARBA" id="ARBA00033116"/>
    </source>
</evidence>
<evidence type="ECO:0000256" key="7">
    <source>
        <dbReference type="ARBA" id="ARBA00022643"/>
    </source>
</evidence>
<feature type="binding site" evidence="17">
    <location>
        <begin position="102"/>
        <end position="107"/>
    </location>
    <ligand>
        <name>CDP</name>
        <dbReference type="ChEBI" id="CHEBI:58069"/>
    </ligand>
</feature>
<evidence type="ECO:0000256" key="13">
    <source>
        <dbReference type="ARBA" id="ARBA00029789"/>
    </source>
</evidence>
<keyword evidence="9 17" id="KW-0479">Metal-binding</keyword>
<dbReference type="GO" id="GO:0008531">
    <property type="term" value="F:riboflavin kinase activity"/>
    <property type="evidence" value="ECO:0007669"/>
    <property type="project" value="InterPro"/>
</dbReference>
<keyword evidence="12 17" id="KW-0460">Magnesium</keyword>
<proteinExistence type="inferred from homology"/>
<dbReference type="CDD" id="cd00090">
    <property type="entry name" value="HTH_ARSR"/>
    <property type="match status" value="1"/>
</dbReference>
<dbReference type="AlphaFoldDB" id="A0A9X9S287"/>
<evidence type="ECO:0000313" key="19">
    <source>
        <dbReference type="EMBL" id="WAI00406.1"/>
    </source>
</evidence>
<gene>
    <name evidence="17" type="primary">ribK</name>
    <name evidence="19" type="ORF">OU421_08175</name>
</gene>
<evidence type="ECO:0000259" key="18">
    <source>
        <dbReference type="SMART" id="SM00419"/>
    </source>
</evidence>
<dbReference type="InterPro" id="IPR036388">
    <property type="entry name" value="WH-like_DNA-bd_sf"/>
</dbReference>
<name>A0A9X9S287_METOG</name>
<dbReference type="EC" id="2.7.1.161" evidence="4 17"/>
<dbReference type="Gene3D" id="1.10.10.10">
    <property type="entry name" value="Winged helix-like DNA-binding domain superfamily/Winged helix DNA-binding domain"/>
    <property type="match status" value="1"/>
</dbReference>
<feature type="binding site" evidence="17">
    <location>
        <position position="188"/>
    </location>
    <ligand>
        <name>FMN</name>
        <dbReference type="ChEBI" id="CHEBI:58210"/>
    </ligand>
</feature>
<dbReference type="GO" id="GO:0009231">
    <property type="term" value="P:riboflavin biosynthetic process"/>
    <property type="evidence" value="ECO:0007669"/>
    <property type="project" value="InterPro"/>
</dbReference>
<sequence length="221" mass="24118">MIAPDDLICLKAIALLGGLSSAVSVSSQSLAQELGISPQTASRRLISLENAHLISRTMRGDGQYVTITGAGEESLRAEYAAYRRIFETHDRQYVLEGELISGLGEGRYYVSIEGYVSQFSDKLGITPYPGTFNVKLSPASIETRRKLDAMEWIEIVGFTDHDRTFGGAKALKCSINGHACAILIPGRSHYPEDIIELISEVRLRDVLGIEDGAAVTIEVTR</sequence>
<comment type="similarity">
    <text evidence="3 17">Belongs to the archaeal riboflavin kinase family.</text>
</comment>
<keyword evidence="11 17" id="KW-0418">Kinase</keyword>
<evidence type="ECO:0000256" key="6">
    <source>
        <dbReference type="ARBA" id="ARBA00022630"/>
    </source>
</evidence>
<keyword evidence="6 17" id="KW-0285">Flavoprotein</keyword>
<evidence type="ECO:0000256" key="5">
    <source>
        <dbReference type="ARBA" id="ARBA00017394"/>
    </source>
</evidence>
<dbReference type="EMBL" id="CP113361">
    <property type="protein sequence ID" value="WAI00406.1"/>
    <property type="molecule type" value="Genomic_DNA"/>
</dbReference>
<comment type="caution">
    <text evidence="17">Lacks conserved residue(s) required for the propagation of feature annotation.</text>
</comment>
<dbReference type="InterPro" id="IPR011991">
    <property type="entry name" value="ArsR-like_HTH"/>
</dbReference>
<reference evidence="19" key="1">
    <citation type="submission" date="2022-11" db="EMBL/GenBank/DDBJ databases">
        <title>Complete genome sequence of Methanogenium organophilum DSM 3596.</title>
        <authorList>
            <person name="Chen S.-C."/>
            <person name="Lai S.-J."/>
            <person name="You Y.-T."/>
        </authorList>
    </citation>
    <scope>NUCLEOTIDE SEQUENCE</scope>
    <source>
        <strain evidence="19">DSM 3596</strain>
    </source>
</reference>
<dbReference type="HAMAP" id="MF_01285">
    <property type="entry name" value="Riboflavin_kinase"/>
    <property type="match status" value="1"/>
</dbReference>
<evidence type="ECO:0000256" key="2">
    <source>
        <dbReference type="ARBA" id="ARBA00005219"/>
    </source>
</evidence>
<keyword evidence="10 17" id="KW-0547">Nucleotide-binding</keyword>
<evidence type="ECO:0000256" key="14">
    <source>
        <dbReference type="ARBA" id="ARBA00030544"/>
    </source>
</evidence>
<feature type="binding site" evidence="17">
    <location>
        <begin position="201"/>
        <end position="204"/>
    </location>
    <ligand>
        <name>CDP</name>
        <dbReference type="ChEBI" id="CHEBI:58069"/>
    </ligand>
</feature>
<accession>A0A9X9S287</accession>
<dbReference type="InterPro" id="IPR039063">
    <property type="entry name" value="RibK_CTP-dep"/>
</dbReference>
<dbReference type="Proteomes" id="UP001163096">
    <property type="component" value="Chromosome"/>
</dbReference>
<dbReference type="SMART" id="SM00419">
    <property type="entry name" value="HTH_CRP"/>
    <property type="match status" value="1"/>
</dbReference>
<keyword evidence="8 17" id="KW-0808">Transferase</keyword>
<feature type="binding site" evidence="17">
    <location>
        <position position="131"/>
    </location>
    <ligand>
        <name>Mg(2+)</name>
        <dbReference type="ChEBI" id="CHEBI:18420"/>
    </ligand>
</feature>
<dbReference type="InterPro" id="IPR023602">
    <property type="entry name" value="Riboflavin_kinase_CTP-dep"/>
</dbReference>
<dbReference type="InterPro" id="IPR023465">
    <property type="entry name" value="Riboflavin_kinase_dom_sf"/>
</dbReference>
<evidence type="ECO:0000256" key="17">
    <source>
        <dbReference type="HAMAP-Rule" id="MF_01285"/>
    </source>
</evidence>
<protein>
    <recommendedName>
        <fullName evidence="5 17">Riboflavin kinase</fullName>
        <shortName evidence="17">RFK</shortName>
        <ecNumber evidence="4 17">2.7.1.161</ecNumber>
    </recommendedName>
    <alternativeName>
        <fullName evidence="14 17">CTP-dependent riboflavin kinase</fullName>
    </alternativeName>
    <alternativeName>
        <fullName evidence="15 17">CTP:riboflavin 5'-phosphotransferase</fullName>
    </alternativeName>
    <alternativeName>
        <fullName evidence="13 17">Flavokinase</fullName>
    </alternativeName>
</protein>
<keyword evidence="7 17" id="KW-0288">FMN</keyword>
<evidence type="ECO:0000256" key="3">
    <source>
        <dbReference type="ARBA" id="ARBA00006428"/>
    </source>
</evidence>
<dbReference type="RefSeq" id="WP_268185605.1">
    <property type="nucleotide sequence ID" value="NZ_CP113361.1"/>
</dbReference>
<feature type="binding site" evidence="17">
    <location>
        <position position="133"/>
    </location>
    <ligand>
        <name>Mg(2+)</name>
        <dbReference type="ChEBI" id="CHEBI:18420"/>
    </ligand>
</feature>
<dbReference type="GO" id="GO:0000166">
    <property type="term" value="F:nucleotide binding"/>
    <property type="evidence" value="ECO:0007669"/>
    <property type="project" value="UniProtKB-UniRule"/>
</dbReference>
<dbReference type="PANTHER" id="PTHR40706:SF1">
    <property type="entry name" value="RIBOFLAVIN KINASE"/>
    <property type="match status" value="1"/>
</dbReference>
<evidence type="ECO:0000256" key="9">
    <source>
        <dbReference type="ARBA" id="ARBA00022723"/>
    </source>
</evidence>
<keyword evidence="20" id="KW-1185">Reference proteome</keyword>
<dbReference type="GO" id="GO:0003677">
    <property type="term" value="F:DNA binding"/>
    <property type="evidence" value="ECO:0007669"/>
    <property type="project" value="InterPro"/>
</dbReference>
<evidence type="ECO:0000256" key="4">
    <source>
        <dbReference type="ARBA" id="ARBA00011987"/>
    </source>
</evidence>
<evidence type="ECO:0000256" key="1">
    <source>
        <dbReference type="ARBA" id="ARBA00003072"/>
    </source>
</evidence>
<evidence type="ECO:0000256" key="16">
    <source>
        <dbReference type="ARBA" id="ARBA00047857"/>
    </source>
</evidence>
<dbReference type="SUPFAM" id="SSF46785">
    <property type="entry name" value="Winged helix' DNA-binding domain"/>
    <property type="match status" value="1"/>
</dbReference>
<feature type="domain" description="HTH crp-type" evidence="18">
    <location>
        <begin position="17"/>
        <end position="69"/>
    </location>
</feature>
<feature type="binding site" evidence="17">
    <location>
        <position position="196"/>
    </location>
    <ligand>
        <name>FMN</name>
        <dbReference type="ChEBI" id="CHEBI:58210"/>
    </ligand>
</feature>
<dbReference type="GO" id="GO:0006355">
    <property type="term" value="P:regulation of DNA-templated transcription"/>
    <property type="evidence" value="ECO:0007669"/>
    <property type="project" value="InterPro"/>
</dbReference>
<dbReference type="Pfam" id="PF01982">
    <property type="entry name" value="CTP-dep_RFKase"/>
    <property type="match status" value="1"/>
</dbReference>
<organism evidence="19 20">
    <name type="scientific">Methanogenium organophilum</name>
    <dbReference type="NCBI Taxonomy" id="2199"/>
    <lineage>
        <taxon>Archaea</taxon>
        <taxon>Methanobacteriati</taxon>
        <taxon>Methanobacteriota</taxon>
        <taxon>Stenosarchaea group</taxon>
        <taxon>Methanomicrobia</taxon>
        <taxon>Methanomicrobiales</taxon>
        <taxon>Methanomicrobiaceae</taxon>
        <taxon>Methanogenium</taxon>
    </lineage>
</organism>
<dbReference type="InterPro" id="IPR023470">
    <property type="entry name" value="Riboflavin_kinase_archaeal"/>
</dbReference>
<evidence type="ECO:0000256" key="10">
    <source>
        <dbReference type="ARBA" id="ARBA00022741"/>
    </source>
</evidence>
<evidence type="ECO:0000256" key="8">
    <source>
        <dbReference type="ARBA" id="ARBA00022679"/>
    </source>
</evidence>
<evidence type="ECO:0000313" key="20">
    <source>
        <dbReference type="Proteomes" id="UP001163096"/>
    </source>
</evidence>
<evidence type="ECO:0000256" key="11">
    <source>
        <dbReference type="ARBA" id="ARBA00022777"/>
    </source>
</evidence>
<evidence type="ECO:0000256" key="12">
    <source>
        <dbReference type="ARBA" id="ARBA00022842"/>
    </source>
</evidence>
<dbReference type="InterPro" id="IPR036390">
    <property type="entry name" value="WH_DNA-bd_sf"/>
</dbReference>
<dbReference type="InterPro" id="IPR012318">
    <property type="entry name" value="HTH_CRP"/>
</dbReference>
<dbReference type="GeneID" id="76835071"/>
<dbReference type="PANTHER" id="PTHR40706">
    <property type="entry name" value="RIBOFLAVIN KINASE"/>
    <property type="match status" value="1"/>
</dbReference>